<dbReference type="OrthoDB" id="1305902at2759"/>
<gene>
    <name evidence="2" type="ORF">ORAREDHAP_LOCUS28245</name>
</gene>
<evidence type="ECO:0008006" key="4">
    <source>
        <dbReference type="Google" id="ProtNLM"/>
    </source>
</evidence>
<evidence type="ECO:0000313" key="3">
    <source>
        <dbReference type="Proteomes" id="UP000507245"/>
    </source>
</evidence>
<dbReference type="EMBL" id="CAEKKB010000004">
    <property type="protein sequence ID" value="CAB4308599.1"/>
    <property type="molecule type" value="Genomic_DNA"/>
</dbReference>
<feature type="compositionally biased region" description="Polar residues" evidence="1">
    <location>
        <begin position="144"/>
        <end position="157"/>
    </location>
</feature>
<feature type="region of interest" description="Disordered" evidence="1">
    <location>
        <begin position="144"/>
        <end position="170"/>
    </location>
</feature>
<proteinExistence type="predicted"/>
<dbReference type="Proteomes" id="UP000507245">
    <property type="component" value="Unassembled WGS sequence"/>
</dbReference>
<name>A0A6J5X425_PRUAR</name>
<evidence type="ECO:0000256" key="1">
    <source>
        <dbReference type="SAM" id="MobiDB-lite"/>
    </source>
</evidence>
<dbReference type="AlphaFoldDB" id="A0A6J5X425"/>
<keyword evidence="3" id="KW-1185">Reference proteome</keyword>
<reference evidence="3" key="1">
    <citation type="journal article" date="2020" name="Genome Biol.">
        <title>Gamete binning: chromosome-level and haplotype-resolved genome assembly enabled by high-throughput single-cell sequencing of gamete genomes.</title>
        <authorList>
            <person name="Campoy J.A."/>
            <person name="Sun H."/>
            <person name="Goel M."/>
            <person name="Jiao W.-B."/>
            <person name="Folz-Donahue K."/>
            <person name="Wang N."/>
            <person name="Rubio M."/>
            <person name="Liu C."/>
            <person name="Kukat C."/>
            <person name="Ruiz D."/>
            <person name="Huettel B."/>
            <person name="Schneeberger K."/>
        </authorList>
    </citation>
    <scope>NUCLEOTIDE SEQUENCE [LARGE SCALE GENOMIC DNA]</scope>
    <source>
        <strain evidence="3">cv. Rojo Pasion</strain>
    </source>
</reference>
<organism evidence="2 3">
    <name type="scientific">Prunus armeniaca</name>
    <name type="common">Apricot</name>
    <name type="synonym">Armeniaca vulgaris</name>
    <dbReference type="NCBI Taxonomy" id="36596"/>
    <lineage>
        <taxon>Eukaryota</taxon>
        <taxon>Viridiplantae</taxon>
        <taxon>Streptophyta</taxon>
        <taxon>Embryophyta</taxon>
        <taxon>Tracheophyta</taxon>
        <taxon>Spermatophyta</taxon>
        <taxon>Magnoliopsida</taxon>
        <taxon>eudicotyledons</taxon>
        <taxon>Gunneridae</taxon>
        <taxon>Pentapetalae</taxon>
        <taxon>rosids</taxon>
        <taxon>fabids</taxon>
        <taxon>Rosales</taxon>
        <taxon>Rosaceae</taxon>
        <taxon>Amygdaloideae</taxon>
        <taxon>Amygdaleae</taxon>
        <taxon>Prunus</taxon>
    </lineage>
</organism>
<accession>A0A6J5X425</accession>
<evidence type="ECO:0000313" key="2">
    <source>
        <dbReference type="EMBL" id="CAB4308599.1"/>
    </source>
</evidence>
<protein>
    <recommendedName>
        <fullName evidence="4">Retrotransposon gag domain-containing protein</fullName>
    </recommendedName>
</protein>
<sequence>MQIFYQGLTSASRNNVNAVCGEALSEKDPEECFKTFDRVAANSMQWGDHRFTRKTSVHSVHTNPGVASASQVSNLEKKLENFMQSMTRFVSPSSVCAICYDNSHPTNCYPLSDLTQEQANQINSFQKPQHDPYTNTYNSRWKNHPNFSWSNKNSSEQRIYPQQKPANPNE</sequence>